<keyword evidence="3" id="KW-1185">Reference proteome</keyword>
<dbReference type="InterPro" id="IPR038461">
    <property type="entry name" value="Schlafen_AlbA_2_dom_sf"/>
</dbReference>
<dbReference type="Proteomes" id="UP000198584">
    <property type="component" value="Unassembled WGS sequence"/>
</dbReference>
<dbReference type="Pfam" id="PF04326">
    <property type="entry name" value="SLFN_AlbA_2"/>
    <property type="match status" value="1"/>
</dbReference>
<feature type="domain" description="Schlafen AlbA-2" evidence="1">
    <location>
        <begin position="14"/>
        <end position="123"/>
    </location>
</feature>
<evidence type="ECO:0000313" key="3">
    <source>
        <dbReference type="Proteomes" id="UP000198584"/>
    </source>
</evidence>
<evidence type="ECO:0000313" key="2">
    <source>
        <dbReference type="EMBL" id="SEB05871.1"/>
    </source>
</evidence>
<name>A0A1H4G9A8_9BACI</name>
<organism evidence="2 3">
    <name type="scientific">Thalassobacillus cyri</name>
    <dbReference type="NCBI Taxonomy" id="571932"/>
    <lineage>
        <taxon>Bacteria</taxon>
        <taxon>Bacillati</taxon>
        <taxon>Bacillota</taxon>
        <taxon>Bacilli</taxon>
        <taxon>Bacillales</taxon>
        <taxon>Bacillaceae</taxon>
        <taxon>Thalassobacillus</taxon>
    </lineage>
</organism>
<evidence type="ECO:0000259" key="1">
    <source>
        <dbReference type="Pfam" id="PF04326"/>
    </source>
</evidence>
<sequence length="423" mass="49161">MYDKILELLDAEGETRNIEFKKTYDWNNPQHKVKIVKCILAMSNTKDGGYLLLGIDEEKYGEEKLTGMELEHFGILNYDHIIVEVNKFADPPISFHMYPVQEDGKYFVLLRIPEFDELPIVCKRSGEQGLKEGAVFSRSKIKPESAQIRSQSEMRELIDIAINKGVKEFYKRVRDSGLQVTNSDSSDEKYAREIQMIKDIDVLTTIRETGYWRITIRPSYYLENRIDSLTNCRKVIMENQLSLRGWNFPHFRSIENGNNFIQASENWGEHKELLRLYKSGNFVYFKAMREDYIDKQHLRNVKGRGLAIINTLFLFTEIFEFASRLSQTNILGDEITVSIECFGIKDRELFFFEPMRTLFSDYVSTIEDSAECIVSAGIEELIADSDKIAIETLLQLFENFNWDASGSIGIFREEQQKLLSGTY</sequence>
<proteinExistence type="predicted"/>
<accession>A0A1H4G9A8</accession>
<reference evidence="2 3" key="1">
    <citation type="submission" date="2016-10" db="EMBL/GenBank/DDBJ databases">
        <authorList>
            <person name="de Groot N.N."/>
        </authorList>
    </citation>
    <scope>NUCLEOTIDE SEQUENCE [LARGE SCALE GENOMIC DNA]</scope>
    <source>
        <strain evidence="2 3">CCM7597</strain>
    </source>
</reference>
<dbReference type="AlphaFoldDB" id="A0A1H4G9A8"/>
<gene>
    <name evidence="2" type="ORF">SAMN05421743_11495</name>
</gene>
<dbReference type="EMBL" id="FNQR01000014">
    <property type="protein sequence ID" value="SEB05871.1"/>
    <property type="molecule type" value="Genomic_DNA"/>
</dbReference>
<dbReference type="GO" id="GO:0003677">
    <property type="term" value="F:DNA binding"/>
    <property type="evidence" value="ECO:0007669"/>
    <property type="project" value="UniProtKB-KW"/>
</dbReference>
<keyword evidence="2" id="KW-0238">DNA-binding</keyword>
<dbReference type="OrthoDB" id="9810282at2"/>
<dbReference type="Gene3D" id="3.30.950.30">
    <property type="entry name" value="Schlafen, AAA domain"/>
    <property type="match status" value="1"/>
</dbReference>
<dbReference type="RefSeq" id="WP_093045911.1">
    <property type="nucleotide sequence ID" value="NZ_FNQR01000014.1"/>
</dbReference>
<dbReference type="InterPro" id="IPR007421">
    <property type="entry name" value="Schlafen_AlbA_2_dom"/>
</dbReference>
<protein>
    <submittedName>
        <fullName evidence="2">Putative DNA-binding domain-containing protein</fullName>
    </submittedName>
</protein>